<dbReference type="EMBL" id="BLAY01000089">
    <property type="protein sequence ID" value="GET40372.1"/>
    <property type="molecule type" value="Genomic_DNA"/>
</dbReference>
<proteinExistence type="predicted"/>
<evidence type="ECO:0000313" key="2">
    <source>
        <dbReference type="Proteomes" id="UP001050975"/>
    </source>
</evidence>
<keyword evidence="2" id="KW-1185">Reference proteome</keyword>
<organism evidence="1 2">
    <name type="scientific">Microseira wollei NIES-4236</name>
    <dbReference type="NCBI Taxonomy" id="2530354"/>
    <lineage>
        <taxon>Bacteria</taxon>
        <taxon>Bacillati</taxon>
        <taxon>Cyanobacteriota</taxon>
        <taxon>Cyanophyceae</taxon>
        <taxon>Oscillatoriophycideae</taxon>
        <taxon>Aerosakkonematales</taxon>
        <taxon>Aerosakkonemataceae</taxon>
        <taxon>Microseira</taxon>
    </lineage>
</organism>
<dbReference type="Proteomes" id="UP001050975">
    <property type="component" value="Unassembled WGS sequence"/>
</dbReference>
<reference evidence="1" key="1">
    <citation type="submission" date="2019-10" db="EMBL/GenBank/DDBJ databases">
        <title>Draft genome sequece of Microseira wollei NIES-4236.</title>
        <authorList>
            <person name="Yamaguchi H."/>
            <person name="Suzuki S."/>
            <person name="Kawachi M."/>
        </authorList>
    </citation>
    <scope>NUCLEOTIDE SEQUENCE</scope>
    <source>
        <strain evidence="1">NIES-4236</strain>
    </source>
</reference>
<evidence type="ECO:0000313" key="1">
    <source>
        <dbReference type="EMBL" id="GET40372.1"/>
    </source>
</evidence>
<protein>
    <submittedName>
        <fullName evidence="1">Uncharacterized protein</fullName>
    </submittedName>
</protein>
<sequence>MRENFVGWVEERNPIRKMWDGVRASVRSAYRAQANLRIYSRLQPSLVHLRLCSGSINAAATQTKPNGSGCDQNPLVIGKKFLRVRASLRQSVTLNQLLLTTPNGNSLYAKSKIALMVVNLSAILFLPAVTIAAPEPSAPPTNCPPLEQGTNPPPIPTIAAGSVVTANTISQTGLTRPSLWWADEQFGNKLLNNWCAYPNERRIDLIVNRQIWSLLTYLERYAFVNHFGTVARDFQYNVRVFNQQNTPLATYTCNFSATPVSCNLKLDTPNIRSLGSR</sequence>
<gene>
    <name evidence="1" type="ORF">MiSe_51810</name>
</gene>
<comment type="caution">
    <text evidence="1">The sequence shown here is derived from an EMBL/GenBank/DDBJ whole genome shotgun (WGS) entry which is preliminary data.</text>
</comment>
<name>A0AAV3XIX8_9CYAN</name>
<accession>A0AAV3XIX8</accession>
<dbReference type="AlphaFoldDB" id="A0AAV3XIX8"/>
<dbReference type="RefSeq" id="WP_226586212.1">
    <property type="nucleotide sequence ID" value="NZ_BLAY01000089.1"/>
</dbReference>